<feature type="transmembrane region" description="Helical" evidence="1">
    <location>
        <begin position="114"/>
        <end position="135"/>
    </location>
</feature>
<keyword evidence="1" id="KW-0472">Membrane</keyword>
<name>A0A0C2YIN7_HEBCY</name>
<evidence type="ECO:0000313" key="3">
    <source>
        <dbReference type="Proteomes" id="UP000053424"/>
    </source>
</evidence>
<dbReference type="HOGENOM" id="CLU_1156511_0_0_1"/>
<keyword evidence="1" id="KW-0812">Transmembrane</keyword>
<organism evidence="2 3">
    <name type="scientific">Hebeloma cylindrosporum</name>
    <dbReference type="NCBI Taxonomy" id="76867"/>
    <lineage>
        <taxon>Eukaryota</taxon>
        <taxon>Fungi</taxon>
        <taxon>Dikarya</taxon>
        <taxon>Basidiomycota</taxon>
        <taxon>Agaricomycotina</taxon>
        <taxon>Agaricomycetes</taxon>
        <taxon>Agaricomycetidae</taxon>
        <taxon>Agaricales</taxon>
        <taxon>Agaricineae</taxon>
        <taxon>Hymenogastraceae</taxon>
        <taxon>Hebeloma</taxon>
    </lineage>
</organism>
<proteinExistence type="predicted"/>
<dbReference type="AlphaFoldDB" id="A0A0C2YIN7"/>
<accession>A0A0C2YIN7</accession>
<keyword evidence="1" id="KW-1133">Transmembrane helix</keyword>
<sequence>MSHSNSSNTLDDVYFDFNYFISSALEDASFRVNKLSSLHDWVRAPAGSQVLKELQDANVLYHLLSRATGVFQTIASLLLRIGMRALLVLIAILVGVPLWLLSASLASFFSTNPIIAVASCAALGMGFFATIRALSNERDILIAFRDKANELWPTYEYYKYANREEYLAGIGTPEGAEKKRRVDELHDRAKSDFVDILVAVTANRADKVPGFENISEVQLREHLRQAIHETNPLSDPGRLS</sequence>
<dbReference type="Proteomes" id="UP000053424">
    <property type="component" value="Unassembled WGS sequence"/>
</dbReference>
<feature type="transmembrane region" description="Helical" evidence="1">
    <location>
        <begin position="86"/>
        <end position="108"/>
    </location>
</feature>
<dbReference type="OrthoDB" id="10529570at2759"/>
<keyword evidence="3" id="KW-1185">Reference proteome</keyword>
<evidence type="ECO:0000313" key="2">
    <source>
        <dbReference type="EMBL" id="KIM49598.1"/>
    </source>
</evidence>
<protein>
    <submittedName>
        <fullName evidence="2">Uncharacterized protein</fullName>
    </submittedName>
</protein>
<gene>
    <name evidence="2" type="ORF">M413DRAFT_438780</name>
</gene>
<dbReference type="EMBL" id="KN831768">
    <property type="protein sequence ID" value="KIM49598.1"/>
    <property type="molecule type" value="Genomic_DNA"/>
</dbReference>
<reference evidence="3" key="2">
    <citation type="submission" date="2015-01" db="EMBL/GenBank/DDBJ databases">
        <title>Evolutionary Origins and Diversification of the Mycorrhizal Mutualists.</title>
        <authorList>
            <consortium name="DOE Joint Genome Institute"/>
            <consortium name="Mycorrhizal Genomics Consortium"/>
            <person name="Kohler A."/>
            <person name="Kuo A."/>
            <person name="Nagy L.G."/>
            <person name="Floudas D."/>
            <person name="Copeland A."/>
            <person name="Barry K.W."/>
            <person name="Cichocki N."/>
            <person name="Veneault-Fourrey C."/>
            <person name="LaButti K."/>
            <person name="Lindquist E.A."/>
            <person name="Lipzen A."/>
            <person name="Lundell T."/>
            <person name="Morin E."/>
            <person name="Murat C."/>
            <person name="Riley R."/>
            <person name="Ohm R."/>
            <person name="Sun H."/>
            <person name="Tunlid A."/>
            <person name="Henrissat B."/>
            <person name="Grigoriev I.V."/>
            <person name="Hibbett D.S."/>
            <person name="Martin F."/>
        </authorList>
    </citation>
    <scope>NUCLEOTIDE SEQUENCE [LARGE SCALE GENOMIC DNA]</scope>
    <source>
        <strain evidence="3">h7</strain>
    </source>
</reference>
<evidence type="ECO:0000256" key="1">
    <source>
        <dbReference type="SAM" id="Phobius"/>
    </source>
</evidence>
<reference evidence="2 3" key="1">
    <citation type="submission" date="2014-04" db="EMBL/GenBank/DDBJ databases">
        <authorList>
            <consortium name="DOE Joint Genome Institute"/>
            <person name="Kuo A."/>
            <person name="Gay G."/>
            <person name="Dore J."/>
            <person name="Kohler A."/>
            <person name="Nagy L.G."/>
            <person name="Floudas D."/>
            <person name="Copeland A."/>
            <person name="Barry K.W."/>
            <person name="Cichocki N."/>
            <person name="Veneault-Fourrey C."/>
            <person name="LaButti K."/>
            <person name="Lindquist E.A."/>
            <person name="Lipzen A."/>
            <person name="Lundell T."/>
            <person name="Morin E."/>
            <person name="Murat C."/>
            <person name="Sun H."/>
            <person name="Tunlid A."/>
            <person name="Henrissat B."/>
            <person name="Grigoriev I.V."/>
            <person name="Hibbett D.S."/>
            <person name="Martin F."/>
            <person name="Nordberg H.P."/>
            <person name="Cantor M.N."/>
            <person name="Hua S.X."/>
        </authorList>
    </citation>
    <scope>NUCLEOTIDE SEQUENCE [LARGE SCALE GENOMIC DNA]</scope>
    <source>
        <strain evidence="3">h7</strain>
    </source>
</reference>